<comment type="caution">
    <text evidence="7">The sequence shown here is derived from an EMBL/GenBank/DDBJ whole genome shotgun (WGS) entry which is preliminary data.</text>
</comment>
<dbReference type="SUPFAM" id="SSF56112">
    <property type="entry name" value="Protein kinase-like (PK-like)"/>
    <property type="match status" value="1"/>
</dbReference>
<dbReference type="OrthoDB" id="3265205at2759"/>
<evidence type="ECO:0000256" key="2">
    <source>
        <dbReference type="ARBA" id="ARBA00022741"/>
    </source>
</evidence>
<keyword evidence="5" id="KW-0723">Serine/threonine-protein kinase</keyword>
<comment type="similarity">
    <text evidence="5">Belongs to the protein kinase superfamily.</text>
</comment>
<dbReference type="GO" id="GO:0004674">
    <property type="term" value="F:protein serine/threonine kinase activity"/>
    <property type="evidence" value="ECO:0007669"/>
    <property type="project" value="UniProtKB-KW"/>
</dbReference>
<dbReference type="InterPro" id="IPR050235">
    <property type="entry name" value="CK1_Ser-Thr_kinase"/>
</dbReference>
<dbReference type="InterPro" id="IPR000719">
    <property type="entry name" value="Prot_kinase_dom"/>
</dbReference>
<keyword evidence="7" id="KW-0808">Transferase</keyword>
<dbReference type="PROSITE" id="PS00107">
    <property type="entry name" value="PROTEIN_KINASE_ATP"/>
    <property type="match status" value="1"/>
</dbReference>
<protein>
    <recommendedName>
        <fullName evidence="1">non-specific serine/threonine protein kinase</fullName>
        <ecNumber evidence="1">2.7.11.1</ecNumber>
    </recommendedName>
</protein>
<dbReference type="STRING" id="1423351.A0A074RFJ9"/>
<evidence type="ECO:0000259" key="6">
    <source>
        <dbReference type="PROSITE" id="PS50011"/>
    </source>
</evidence>
<dbReference type="Gene3D" id="1.10.510.10">
    <property type="entry name" value="Transferase(Phosphotransferase) domain 1"/>
    <property type="match status" value="1"/>
</dbReference>
<evidence type="ECO:0000256" key="1">
    <source>
        <dbReference type="ARBA" id="ARBA00012513"/>
    </source>
</evidence>
<organism evidence="7 8">
    <name type="scientific">Rhizoctonia solani 123E</name>
    <dbReference type="NCBI Taxonomy" id="1423351"/>
    <lineage>
        <taxon>Eukaryota</taxon>
        <taxon>Fungi</taxon>
        <taxon>Dikarya</taxon>
        <taxon>Basidiomycota</taxon>
        <taxon>Agaricomycotina</taxon>
        <taxon>Agaricomycetes</taxon>
        <taxon>Cantharellales</taxon>
        <taxon>Ceratobasidiaceae</taxon>
        <taxon>Rhizoctonia</taxon>
    </lineage>
</organism>
<sequence length="335" mass="36989">MKVALQEGAQLGIGSFSSVYGATELHTGRTVALKKSRVSLRIRRSLLHYESQILKLLSGHPMIPEVYGYGRIKHFELLSMQLLGPSLRDALSEKGPLPVAVVANLGDQLLSALEHIHTKGVVHRDIKPSNILLRTRGSWAICLADFGLAYPAPEEIPAASYSSDPSEFPGVFGTLSYASLNAHEGQKLTYRDDLESLAYTLLCLLRESLPWSYYTTHGTICGRIRQVHAQKRRFDGVQLAAGLPDVFGALVDFARSLEAQKTPDYQNWRERLSKVDIVGQDTTHDLTRLLPEAQVLGSWPLPPIKSGQIALVKLISSITAEGYTVSDKISYEKLE</sequence>
<dbReference type="PROSITE" id="PS50011">
    <property type="entry name" value="PROTEIN_KINASE_DOM"/>
    <property type="match status" value="1"/>
</dbReference>
<evidence type="ECO:0000256" key="5">
    <source>
        <dbReference type="RuleBase" id="RU000304"/>
    </source>
</evidence>
<dbReference type="EC" id="2.7.11.1" evidence="1"/>
<dbReference type="InterPro" id="IPR017441">
    <property type="entry name" value="Protein_kinase_ATP_BS"/>
</dbReference>
<keyword evidence="3 4" id="KW-0067">ATP-binding</keyword>
<dbReference type="InterPro" id="IPR011009">
    <property type="entry name" value="Kinase-like_dom_sf"/>
</dbReference>
<keyword evidence="7" id="KW-0418">Kinase</keyword>
<evidence type="ECO:0000313" key="8">
    <source>
        <dbReference type="Proteomes" id="UP000027456"/>
    </source>
</evidence>
<dbReference type="GO" id="GO:0005524">
    <property type="term" value="F:ATP binding"/>
    <property type="evidence" value="ECO:0007669"/>
    <property type="project" value="UniProtKB-UniRule"/>
</dbReference>
<dbReference type="PANTHER" id="PTHR11909">
    <property type="entry name" value="CASEIN KINASE-RELATED"/>
    <property type="match status" value="1"/>
</dbReference>
<accession>A0A074RFJ9</accession>
<dbReference type="Pfam" id="PF00069">
    <property type="entry name" value="Pkinase"/>
    <property type="match status" value="1"/>
</dbReference>
<gene>
    <name evidence="7" type="ORF">V565_232740</name>
</gene>
<keyword evidence="2 4" id="KW-0547">Nucleotide-binding</keyword>
<reference evidence="7 8" key="1">
    <citation type="submission" date="2013-12" db="EMBL/GenBank/DDBJ databases">
        <authorList>
            <person name="Cubeta M."/>
            <person name="Pakala S."/>
            <person name="Fedorova N."/>
            <person name="Thomas E."/>
            <person name="Dean R."/>
            <person name="Jabaji S."/>
            <person name="Neate S."/>
            <person name="Toda T."/>
            <person name="Tavantzis S."/>
            <person name="Vilgalys R."/>
            <person name="Bharathan N."/>
            <person name="Pakala S."/>
            <person name="Losada L.S."/>
            <person name="Zafar N."/>
            <person name="Nierman W."/>
        </authorList>
    </citation>
    <scope>NUCLEOTIDE SEQUENCE [LARGE SCALE GENOMIC DNA]</scope>
    <source>
        <strain evidence="7 8">123E</strain>
    </source>
</reference>
<feature type="domain" description="Protein kinase" evidence="6">
    <location>
        <begin position="5"/>
        <end position="287"/>
    </location>
</feature>
<dbReference type="SMART" id="SM00220">
    <property type="entry name" value="S_TKc"/>
    <property type="match status" value="1"/>
</dbReference>
<evidence type="ECO:0000256" key="3">
    <source>
        <dbReference type="ARBA" id="ARBA00022840"/>
    </source>
</evidence>
<proteinExistence type="inferred from homology"/>
<dbReference type="HOGENOM" id="CLU_019279_2_0_1"/>
<dbReference type="PROSITE" id="PS00108">
    <property type="entry name" value="PROTEIN_KINASE_ST"/>
    <property type="match status" value="1"/>
</dbReference>
<feature type="binding site" evidence="4">
    <location>
        <position position="34"/>
    </location>
    <ligand>
        <name>ATP</name>
        <dbReference type="ChEBI" id="CHEBI:30616"/>
    </ligand>
</feature>
<keyword evidence="8" id="KW-1185">Reference proteome</keyword>
<evidence type="ECO:0000256" key="4">
    <source>
        <dbReference type="PROSITE-ProRule" id="PRU10141"/>
    </source>
</evidence>
<name>A0A074RFJ9_9AGAM</name>
<dbReference type="Proteomes" id="UP000027456">
    <property type="component" value="Unassembled WGS sequence"/>
</dbReference>
<evidence type="ECO:0000313" key="7">
    <source>
        <dbReference type="EMBL" id="KEP45896.1"/>
    </source>
</evidence>
<dbReference type="EMBL" id="AZST01001414">
    <property type="protein sequence ID" value="KEP45896.1"/>
    <property type="molecule type" value="Genomic_DNA"/>
</dbReference>
<dbReference type="AlphaFoldDB" id="A0A074RFJ9"/>
<feature type="non-terminal residue" evidence="7">
    <location>
        <position position="335"/>
    </location>
</feature>
<dbReference type="InterPro" id="IPR008271">
    <property type="entry name" value="Ser/Thr_kinase_AS"/>
</dbReference>